<comment type="caution">
    <text evidence="1">The sequence shown here is derived from an EMBL/GenBank/DDBJ whole genome shotgun (WGS) entry which is preliminary data.</text>
</comment>
<evidence type="ECO:0000313" key="1">
    <source>
        <dbReference type="EMBL" id="RIT32151.1"/>
    </source>
</evidence>
<dbReference type="Proteomes" id="UP000284557">
    <property type="component" value="Unassembled WGS sequence"/>
</dbReference>
<accession>A0ABD7HI96</accession>
<name>A0ABD7HI96_9MYCO</name>
<gene>
    <name evidence="1" type="ORF">D2E76_24065</name>
</gene>
<evidence type="ECO:0000313" key="2">
    <source>
        <dbReference type="Proteomes" id="UP000284557"/>
    </source>
</evidence>
<protein>
    <submittedName>
        <fullName evidence="1">Uncharacterized protein</fullName>
    </submittedName>
</protein>
<dbReference type="AlphaFoldDB" id="A0ABD7HI96"/>
<sequence>MIAEIDTLGVAASRPGLVATAYALARVLDNQLAIAQHPSAARQLSELMDKLRKSGSVGKGKLAAVRAMTRQTGTGEATG</sequence>
<dbReference type="EMBL" id="QXBN01000026">
    <property type="protein sequence ID" value="RIT32151.1"/>
    <property type="molecule type" value="Genomic_DNA"/>
</dbReference>
<organism evidence="1 2">
    <name type="scientific">Mycobacteroides abscessus</name>
    <dbReference type="NCBI Taxonomy" id="36809"/>
    <lineage>
        <taxon>Bacteria</taxon>
        <taxon>Bacillati</taxon>
        <taxon>Actinomycetota</taxon>
        <taxon>Actinomycetes</taxon>
        <taxon>Mycobacteriales</taxon>
        <taxon>Mycobacteriaceae</taxon>
        <taxon>Mycobacteroides</taxon>
    </lineage>
</organism>
<proteinExistence type="predicted"/>
<reference evidence="1 2" key="1">
    <citation type="submission" date="2018-08" db="EMBL/GenBank/DDBJ databases">
        <title>Linezolid Resistance in Mycobacterium abscessus: MIC Distribution and Comprehensive Investigation of Resistance Mechanisms.</title>
        <authorList>
            <person name="Ye M."/>
            <person name="Xu L."/>
            <person name="Zou Y."/>
            <person name="Li B."/>
            <person name="Guo Q."/>
            <person name="Zhang Y."/>
            <person name="Zhan M."/>
            <person name="Xu B."/>
            <person name="Yu F."/>
            <person name="Zhang Z."/>
            <person name="Chu H."/>
        </authorList>
    </citation>
    <scope>NUCLEOTIDE SEQUENCE [LARGE SCALE GENOMIC DNA]</scope>
    <source>
        <strain evidence="1 2">G143</strain>
    </source>
</reference>